<evidence type="ECO:0000256" key="1">
    <source>
        <dbReference type="SAM" id="MobiDB-lite"/>
    </source>
</evidence>
<reference evidence="2 3" key="1">
    <citation type="journal article" date="2021" name="Int. J. Syst. Evol. Microbiol.">
        <title>Reticulibacter mediterranei gen. nov., sp. nov., within the new family Reticulibacteraceae fam. nov., and Ktedonospora formicarum gen. nov., sp. nov., Ktedonobacter robiniae sp. nov., Dictyobacter formicarum sp. nov. and Dictyobacter arantiisoli sp. nov., belonging to the class Ktedonobacteria.</title>
        <authorList>
            <person name="Yabe S."/>
            <person name="Zheng Y."/>
            <person name="Wang C.M."/>
            <person name="Sakai Y."/>
            <person name="Abe K."/>
            <person name="Yokota A."/>
            <person name="Donadio S."/>
            <person name="Cavaletti L."/>
            <person name="Monciardini P."/>
        </authorList>
    </citation>
    <scope>NUCLEOTIDE SEQUENCE [LARGE SCALE GENOMIC DNA]</scope>
    <source>
        <strain evidence="2 3">SOSP1-30</strain>
    </source>
</reference>
<dbReference type="RefSeq" id="WP_201371138.1">
    <property type="nucleotide sequence ID" value="NZ_BNJG01000001.1"/>
</dbReference>
<dbReference type="Proteomes" id="UP000654345">
    <property type="component" value="Unassembled WGS sequence"/>
</dbReference>
<protein>
    <submittedName>
        <fullName evidence="2">Uncharacterized protein</fullName>
    </submittedName>
</protein>
<sequence>MQVAPRSGRPSPDPGFGSVIELRGGHPHRSLDLMGIGKTLACERSDLSSG</sequence>
<proteinExistence type="predicted"/>
<evidence type="ECO:0000313" key="3">
    <source>
        <dbReference type="Proteomes" id="UP000654345"/>
    </source>
</evidence>
<dbReference type="EMBL" id="BNJG01000001">
    <property type="protein sequence ID" value="GHO54417.1"/>
    <property type="molecule type" value="Genomic_DNA"/>
</dbReference>
<keyword evidence="3" id="KW-1185">Reference proteome</keyword>
<accession>A0ABQ3UPY9</accession>
<feature type="region of interest" description="Disordered" evidence="1">
    <location>
        <begin position="1"/>
        <end position="23"/>
    </location>
</feature>
<organism evidence="2 3">
    <name type="scientific">Ktedonobacter robiniae</name>
    <dbReference type="NCBI Taxonomy" id="2778365"/>
    <lineage>
        <taxon>Bacteria</taxon>
        <taxon>Bacillati</taxon>
        <taxon>Chloroflexota</taxon>
        <taxon>Ktedonobacteria</taxon>
        <taxon>Ktedonobacterales</taxon>
        <taxon>Ktedonobacteraceae</taxon>
        <taxon>Ktedonobacter</taxon>
    </lineage>
</organism>
<name>A0ABQ3UPY9_9CHLR</name>
<comment type="caution">
    <text evidence="2">The sequence shown here is derived from an EMBL/GenBank/DDBJ whole genome shotgun (WGS) entry which is preliminary data.</text>
</comment>
<gene>
    <name evidence="2" type="ORF">KSB_28920</name>
</gene>
<evidence type="ECO:0000313" key="2">
    <source>
        <dbReference type="EMBL" id="GHO54417.1"/>
    </source>
</evidence>